<dbReference type="EMBL" id="CM017878">
    <property type="protein sequence ID" value="KAG1355199.1"/>
    <property type="molecule type" value="Genomic_DNA"/>
</dbReference>
<proteinExistence type="predicted"/>
<name>A0A8K0IGS3_COCNU</name>
<evidence type="ECO:0000313" key="3">
    <source>
        <dbReference type="Proteomes" id="UP000797356"/>
    </source>
</evidence>
<protein>
    <submittedName>
        <fullName evidence="2">Uncharacterized protein</fullName>
    </submittedName>
</protein>
<reference evidence="2" key="1">
    <citation type="journal article" date="2017" name="Gigascience">
        <title>The genome draft of coconut (Cocos nucifera).</title>
        <authorList>
            <person name="Xiao Y."/>
            <person name="Xu P."/>
            <person name="Fan H."/>
            <person name="Baudouin L."/>
            <person name="Xia W."/>
            <person name="Bocs S."/>
            <person name="Xu J."/>
            <person name="Li Q."/>
            <person name="Guo A."/>
            <person name="Zhou L."/>
            <person name="Li J."/>
            <person name="Wu Y."/>
            <person name="Ma Z."/>
            <person name="Armero A."/>
            <person name="Issali A.E."/>
            <person name="Liu N."/>
            <person name="Peng M."/>
            <person name="Yang Y."/>
        </authorList>
    </citation>
    <scope>NUCLEOTIDE SEQUENCE</scope>
    <source>
        <tissue evidence="2">Spear leaf of Hainan Tall coconut</tissue>
    </source>
</reference>
<evidence type="ECO:0000313" key="2">
    <source>
        <dbReference type="EMBL" id="KAG1355199.1"/>
    </source>
</evidence>
<sequence length="84" mass="9648">MHFHMVNDVEVSPLKEFIIEQALYDVEISLGVLRLIRDFAMLSKGLLSLCELMQELERETHAMEMQAKAIEEKVKKAANEASWA</sequence>
<accession>A0A8K0IGS3</accession>
<keyword evidence="3" id="KW-1185">Reference proteome</keyword>
<dbReference type="AlphaFoldDB" id="A0A8K0IGS3"/>
<feature type="coiled-coil region" evidence="1">
    <location>
        <begin position="53"/>
        <end position="80"/>
    </location>
</feature>
<evidence type="ECO:0000256" key="1">
    <source>
        <dbReference type="SAM" id="Coils"/>
    </source>
</evidence>
<gene>
    <name evidence="2" type="ORF">COCNU_07G013110</name>
</gene>
<reference evidence="2" key="2">
    <citation type="submission" date="2019-07" db="EMBL/GenBank/DDBJ databases">
        <authorList>
            <person name="Yang Y."/>
            <person name="Bocs S."/>
            <person name="Baudouin L."/>
        </authorList>
    </citation>
    <scope>NUCLEOTIDE SEQUENCE</scope>
    <source>
        <tissue evidence="2">Spear leaf of Hainan Tall coconut</tissue>
    </source>
</reference>
<dbReference type="Proteomes" id="UP000797356">
    <property type="component" value="Chromosome 7"/>
</dbReference>
<organism evidence="2 3">
    <name type="scientific">Cocos nucifera</name>
    <name type="common">Coconut palm</name>
    <dbReference type="NCBI Taxonomy" id="13894"/>
    <lineage>
        <taxon>Eukaryota</taxon>
        <taxon>Viridiplantae</taxon>
        <taxon>Streptophyta</taxon>
        <taxon>Embryophyta</taxon>
        <taxon>Tracheophyta</taxon>
        <taxon>Spermatophyta</taxon>
        <taxon>Magnoliopsida</taxon>
        <taxon>Liliopsida</taxon>
        <taxon>Arecaceae</taxon>
        <taxon>Arecoideae</taxon>
        <taxon>Cocoseae</taxon>
        <taxon>Attaleinae</taxon>
        <taxon>Cocos</taxon>
    </lineage>
</organism>
<keyword evidence="1" id="KW-0175">Coiled coil</keyword>
<comment type="caution">
    <text evidence="2">The sequence shown here is derived from an EMBL/GenBank/DDBJ whole genome shotgun (WGS) entry which is preliminary data.</text>
</comment>